<organism evidence="14 15">
    <name type="scientific">Prosthecodimorpha hirschii</name>
    <dbReference type="NCBI Taxonomy" id="665126"/>
    <lineage>
        <taxon>Bacteria</taxon>
        <taxon>Pseudomonadati</taxon>
        <taxon>Pseudomonadota</taxon>
        <taxon>Alphaproteobacteria</taxon>
        <taxon>Hyphomicrobiales</taxon>
        <taxon>Ancalomicrobiaceae</taxon>
        <taxon>Prosthecodimorpha</taxon>
    </lineage>
</organism>
<reference evidence="14 15" key="1">
    <citation type="submission" date="2015-09" db="EMBL/GenBank/DDBJ databases">
        <authorList>
            <person name="Jackson K.R."/>
            <person name="Lunt B.L."/>
            <person name="Fisher J.N.B."/>
            <person name="Gardner A.V."/>
            <person name="Bailey M.E."/>
            <person name="Deus L.M."/>
            <person name="Earl A.S."/>
            <person name="Gibby P.D."/>
            <person name="Hartmann K.A."/>
            <person name="Liu J.E."/>
            <person name="Manci A.M."/>
            <person name="Nielsen D.A."/>
            <person name="Solomon M.B."/>
            <person name="Breakwell D.P."/>
            <person name="Burnett S.H."/>
            <person name="Grose J.H."/>
        </authorList>
    </citation>
    <scope>NUCLEOTIDE SEQUENCE [LARGE SCALE GENOMIC DNA]</scope>
    <source>
        <strain evidence="14 15">16</strain>
    </source>
</reference>
<evidence type="ECO:0000256" key="1">
    <source>
        <dbReference type="ARBA" id="ARBA00005051"/>
    </source>
</evidence>
<dbReference type="Gene3D" id="3.30.70.560">
    <property type="entry name" value="7,8-Dihydro-6-hydroxymethylpterin-pyrophosphokinase HPPK"/>
    <property type="match status" value="1"/>
</dbReference>
<evidence type="ECO:0000256" key="2">
    <source>
        <dbReference type="ARBA" id="ARBA00005810"/>
    </source>
</evidence>
<sequence length="157" mass="17015">MARAYLGLGGNIGDVRATIAAAVDRLVARGATVIARSADYGTPPWGKLDQPPYVNACVALETDLAPADLLALVLSIEQEFGRRRLEKWGPRTLDIDILTYDDRTVDLPGLVIPHPYMLERAFVVVPLAEIAADLIVKGERVGDVAERIDRAGIERLG</sequence>
<dbReference type="AlphaFoldDB" id="A0A0P6VKT8"/>
<gene>
    <name evidence="14" type="ORF">ABB55_05650</name>
</gene>
<dbReference type="RefSeq" id="WP_054357941.1">
    <property type="nucleotide sequence ID" value="NZ_LJYW01000001.1"/>
</dbReference>
<dbReference type="GO" id="GO:0046656">
    <property type="term" value="P:folic acid biosynthetic process"/>
    <property type="evidence" value="ECO:0007669"/>
    <property type="project" value="UniProtKB-KW"/>
</dbReference>
<accession>A0A0P6VKT8</accession>
<proteinExistence type="inferred from homology"/>
<dbReference type="InterPro" id="IPR035907">
    <property type="entry name" value="Hppk_sf"/>
</dbReference>
<protein>
    <recommendedName>
        <fullName evidence="4">2-amino-4-hydroxy-6-hydroxymethyldihydropteridine pyrophosphokinase</fullName>
        <ecNumber evidence="3">2.7.6.3</ecNumber>
    </recommendedName>
    <alternativeName>
        <fullName evidence="11">6-hydroxymethyl-7,8-dihydropterin pyrophosphokinase</fullName>
    </alternativeName>
    <alternativeName>
        <fullName evidence="12">7,8-dihydro-6-hydroxymethylpterin-pyrophosphokinase</fullName>
    </alternativeName>
</protein>
<evidence type="ECO:0000256" key="4">
    <source>
        <dbReference type="ARBA" id="ARBA00016218"/>
    </source>
</evidence>
<evidence type="ECO:0000256" key="3">
    <source>
        <dbReference type="ARBA" id="ARBA00013253"/>
    </source>
</evidence>
<evidence type="ECO:0000313" key="15">
    <source>
        <dbReference type="Proteomes" id="UP000048984"/>
    </source>
</evidence>
<evidence type="ECO:0000313" key="14">
    <source>
        <dbReference type="EMBL" id="KPL51778.1"/>
    </source>
</evidence>
<dbReference type="SUPFAM" id="SSF55083">
    <property type="entry name" value="6-hydroxymethyl-7,8-dihydropterin pyrophosphokinase, HPPK"/>
    <property type="match status" value="1"/>
</dbReference>
<comment type="similarity">
    <text evidence="2">Belongs to the HPPK family.</text>
</comment>
<dbReference type="PANTHER" id="PTHR43071:SF1">
    <property type="entry name" value="2-AMINO-4-HYDROXY-6-HYDROXYMETHYLDIHYDROPTERIDINE PYROPHOSPHOKINASE"/>
    <property type="match status" value="1"/>
</dbReference>
<evidence type="ECO:0000256" key="7">
    <source>
        <dbReference type="ARBA" id="ARBA00022777"/>
    </source>
</evidence>
<dbReference type="GO" id="GO:0003848">
    <property type="term" value="F:2-amino-4-hydroxy-6-hydroxymethyldihydropteridine diphosphokinase activity"/>
    <property type="evidence" value="ECO:0007669"/>
    <property type="project" value="UniProtKB-EC"/>
</dbReference>
<dbReference type="GO" id="GO:0005524">
    <property type="term" value="F:ATP binding"/>
    <property type="evidence" value="ECO:0007669"/>
    <property type="project" value="UniProtKB-KW"/>
</dbReference>
<keyword evidence="7 14" id="KW-0418">Kinase</keyword>
<keyword evidence="5" id="KW-0808">Transferase</keyword>
<dbReference type="InterPro" id="IPR000550">
    <property type="entry name" value="Hppk"/>
</dbReference>
<keyword evidence="9" id="KW-0289">Folate biosynthesis</keyword>
<evidence type="ECO:0000256" key="6">
    <source>
        <dbReference type="ARBA" id="ARBA00022741"/>
    </source>
</evidence>
<evidence type="ECO:0000256" key="5">
    <source>
        <dbReference type="ARBA" id="ARBA00022679"/>
    </source>
</evidence>
<evidence type="ECO:0000259" key="13">
    <source>
        <dbReference type="PROSITE" id="PS00794"/>
    </source>
</evidence>
<dbReference type="EMBL" id="LJYW01000001">
    <property type="protein sequence ID" value="KPL51778.1"/>
    <property type="molecule type" value="Genomic_DNA"/>
</dbReference>
<dbReference type="PANTHER" id="PTHR43071">
    <property type="entry name" value="2-AMINO-4-HYDROXY-6-HYDROXYMETHYLDIHYDROPTERIDINE PYROPHOSPHOKINASE"/>
    <property type="match status" value="1"/>
</dbReference>
<evidence type="ECO:0000256" key="8">
    <source>
        <dbReference type="ARBA" id="ARBA00022840"/>
    </source>
</evidence>
<name>A0A0P6VKT8_9HYPH</name>
<comment type="pathway">
    <text evidence="1">Cofactor biosynthesis; tetrahydrofolate biosynthesis; 2-amino-4-hydroxy-6-hydroxymethyl-7,8-dihydropteridine diphosphate from 7,8-dihydroneopterin triphosphate: step 4/4.</text>
</comment>
<dbReference type="NCBIfam" id="TIGR01498">
    <property type="entry name" value="folK"/>
    <property type="match status" value="1"/>
</dbReference>
<dbReference type="CDD" id="cd00483">
    <property type="entry name" value="HPPK"/>
    <property type="match status" value="1"/>
</dbReference>
<comment type="caution">
    <text evidence="14">The sequence shown here is derived from an EMBL/GenBank/DDBJ whole genome shotgun (WGS) entry which is preliminary data.</text>
</comment>
<keyword evidence="8" id="KW-0067">ATP-binding</keyword>
<keyword evidence="6" id="KW-0547">Nucleotide-binding</keyword>
<evidence type="ECO:0000256" key="9">
    <source>
        <dbReference type="ARBA" id="ARBA00022909"/>
    </source>
</evidence>
<evidence type="ECO:0000256" key="12">
    <source>
        <dbReference type="ARBA" id="ARBA00033413"/>
    </source>
</evidence>
<evidence type="ECO:0000256" key="11">
    <source>
        <dbReference type="ARBA" id="ARBA00029766"/>
    </source>
</evidence>
<comment type="function">
    <text evidence="10">Catalyzes the transfer of pyrophosphate from adenosine triphosphate (ATP) to 6-hydroxymethyl-7,8-dihydropterin, an enzymatic step in folate biosynthesis pathway.</text>
</comment>
<dbReference type="PROSITE" id="PS00794">
    <property type="entry name" value="HPPK"/>
    <property type="match status" value="1"/>
</dbReference>
<dbReference type="GO" id="GO:0016301">
    <property type="term" value="F:kinase activity"/>
    <property type="evidence" value="ECO:0007669"/>
    <property type="project" value="UniProtKB-KW"/>
</dbReference>
<dbReference type="UniPathway" id="UPA00077">
    <property type="reaction ID" value="UER00155"/>
</dbReference>
<dbReference type="Pfam" id="PF01288">
    <property type="entry name" value="HPPK"/>
    <property type="match status" value="1"/>
</dbReference>
<dbReference type="GO" id="GO:0046654">
    <property type="term" value="P:tetrahydrofolate biosynthetic process"/>
    <property type="evidence" value="ECO:0007669"/>
    <property type="project" value="UniProtKB-UniPathway"/>
</dbReference>
<dbReference type="Proteomes" id="UP000048984">
    <property type="component" value="Unassembled WGS sequence"/>
</dbReference>
<feature type="domain" description="7,8-dihydro-6-hydroxymethylpterin-pyrophosphokinase" evidence="13">
    <location>
        <begin position="87"/>
        <end position="98"/>
    </location>
</feature>
<evidence type="ECO:0000256" key="10">
    <source>
        <dbReference type="ARBA" id="ARBA00029409"/>
    </source>
</evidence>
<dbReference type="EC" id="2.7.6.3" evidence="3"/>
<dbReference type="STRING" id="665126.ABB55_05650"/>
<keyword evidence="15" id="KW-1185">Reference proteome</keyword>
<reference evidence="14 15" key="2">
    <citation type="submission" date="2015-10" db="EMBL/GenBank/DDBJ databases">
        <title>Draft Genome Sequence of Prosthecomicrobium hirschii ATCC 27832.</title>
        <authorList>
            <person name="Daniel J."/>
            <person name="Givan S.A."/>
            <person name="Brun Y.V."/>
            <person name="Brown P.J."/>
        </authorList>
    </citation>
    <scope>NUCLEOTIDE SEQUENCE [LARGE SCALE GENOMIC DNA]</scope>
    <source>
        <strain evidence="14 15">16</strain>
    </source>
</reference>